<feature type="domain" description="Cytosol aminopeptidase" evidence="9">
    <location>
        <begin position="294"/>
        <end position="301"/>
    </location>
</feature>
<dbReference type="GO" id="GO:0070006">
    <property type="term" value="F:metalloaminopeptidase activity"/>
    <property type="evidence" value="ECO:0007669"/>
    <property type="project" value="InterPro"/>
</dbReference>
<comment type="catalytic activity">
    <reaction evidence="2 8">
        <text>Release of an N-terminal amino acid, preferentially leucine, but not glutamic or aspartic acids.</text>
        <dbReference type="EC" id="3.4.11.10"/>
    </reaction>
</comment>
<dbReference type="Pfam" id="PF00883">
    <property type="entry name" value="Peptidase_M17"/>
    <property type="match status" value="1"/>
</dbReference>
<organism evidence="10 11">
    <name type="scientific">Ferrigenium kumadai</name>
    <dbReference type="NCBI Taxonomy" id="1682490"/>
    <lineage>
        <taxon>Bacteria</taxon>
        <taxon>Pseudomonadati</taxon>
        <taxon>Pseudomonadota</taxon>
        <taxon>Betaproteobacteria</taxon>
        <taxon>Nitrosomonadales</taxon>
        <taxon>Gallionellaceae</taxon>
        <taxon>Ferrigenium</taxon>
    </lineage>
</organism>
<comment type="subcellular location">
    <subcellularLocation>
        <location evidence="8">Cytoplasm</location>
    </subcellularLocation>
</comment>
<dbReference type="Proteomes" id="UP001319121">
    <property type="component" value="Chromosome"/>
</dbReference>
<evidence type="ECO:0000259" key="9">
    <source>
        <dbReference type="PROSITE" id="PS00631"/>
    </source>
</evidence>
<dbReference type="InterPro" id="IPR008283">
    <property type="entry name" value="Peptidase_M17_N"/>
</dbReference>
<keyword evidence="7 8" id="KW-0464">Manganese</keyword>
<comment type="caution">
    <text evidence="8">Lacks conserved residue(s) required for the propagation of feature annotation.</text>
</comment>
<name>A0AAN1T0N9_9PROT</name>
<dbReference type="Pfam" id="PF02789">
    <property type="entry name" value="Peptidase_M17_N"/>
    <property type="match status" value="1"/>
</dbReference>
<feature type="binding site" evidence="8">
    <location>
        <position position="270"/>
    </location>
    <ligand>
        <name>Mn(2+)</name>
        <dbReference type="ChEBI" id="CHEBI:29035"/>
        <label>2</label>
    </ligand>
</feature>
<reference evidence="10 11" key="1">
    <citation type="submission" date="2019-03" db="EMBL/GenBank/DDBJ databases">
        <title>Complete genome sequence of Ferrigenium kumadai strain An22, a microaerophilic iron-oxidizing bacterium isolated from a paddy field soil.</title>
        <authorList>
            <person name="Watanabe T."/>
            <person name="Asakawa S."/>
        </authorList>
    </citation>
    <scope>NUCLEOTIDE SEQUENCE [LARGE SCALE GENOMIC DNA]</scope>
    <source>
        <strain evidence="10 11">An22</strain>
    </source>
</reference>
<evidence type="ECO:0000256" key="7">
    <source>
        <dbReference type="ARBA" id="ARBA00023211"/>
    </source>
</evidence>
<sequence length="443" mass="46453">MEFSTKQGSPEKLKSGCVAVGVFEGGKLSAAAQVLDKAAQHALSDLIARGDMSGKAASTLLLHAVPGIVAERVLLVGLGKASELNNKASVEILAAAFKALHGTPAKDAALFITDDGVGKDAAWVVKQAVIAAADGAYRSDSLKSKPSKAATLKHVTFATLNKPAAPLKQAVDQAAAIVHGMALTKDLGNLPGNICTPTYLAAKGLALAKAHKRIKTTVLEEKDMKKLGMGSFLSVTRGSAQPPKLITLEYSGADKKQKPIVLVGKGITFDTGGISLKPGDIVTSMSGQTIEILNTDAEGRLILCDALTYAARFNPDTVIDIATLTGACVIALGYVASGLFSNDDKLAKELIAAGEQSHDRVWQLPLWDDYQSLLDSNFADMQNIGGRAGGTITAACFLSRFTKDYRWAHLDIAGTANKSGKDKGATGRPVPLLTQYLINRTTK</sequence>
<keyword evidence="5 8" id="KW-0645">Protease</keyword>
<dbReference type="GO" id="GO:0005737">
    <property type="term" value="C:cytoplasm"/>
    <property type="evidence" value="ECO:0007669"/>
    <property type="project" value="UniProtKB-SubCell"/>
</dbReference>
<dbReference type="EC" id="3.4.11.10" evidence="8"/>
<evidence type="ECO:0000256" key="2">
    <source>
        <dbReference type="ARBA" id="ARBA00000967"/>
    </source>
</evidence>
<dbReference type="InterPro" id="IPR011356">
    <property type="entry name" value="Leucine_aapep/pepB"/>
</dbReference>
<keyword evidence="6 8" id="KW-0378">Hydrolase</keyword>
<accession>A0AAN1T0N9</accession>
<proteinExistence type="inferred from homology"/>
<evidence type="ECO:0000256" key="6">
    <source>
        <dbReference type="ARBA" id="ARBA00022801"/>
    </source>
</evidence>
<comment type="catalytic activity">
    <reaction evidence="1 8">
        <text>Release of an N-terminal amino acid, Xaa-|-Yaa-, in which Xaa is preferably Leu, but may be other amino acids including Pro although not Arg or Lys, and Yaa may be Pro. Amino acid amides and methyl esters are also readily hydrolyzed, but rates on arylamides are exceedingly low.</text>
        <dbReference type="EC" id="3.4.11.1"/>
    </reaction>
</comment>
<dbReference type="PRINTS" id="PR00481">
    <property type="entry name" value="LAMNOPPTDASE"/>
</dbReference>
<feature type="binding site" evidence="8">
    <location>
        <position position="298"/>
    </location>
    <ligand>
        <name>Mn(2+)</name>
        <dbReference type="ChEBI" id="CHEBI:29035"/>
        <label>2</label>
    </ligand>
</feature>
<dbReference type="InterPro" id="IPR023042">
    <property type="entry name" value="Peptidase_M17_leu_NH2_pept"/>
</dbReference>
<feature type="binding site" evidence="8">
    <location>
        <position position="298"/>
    </location>
    <ligand>
        <name>Mn(2+)</name>
        <dbReference type="ChEBI" id="CHEBI:29035"/>
        <label>1</label>
    </ligand>
</feature>
<feature type="active site" evidence="8">
    <location>
        <position position="277"/>
    </location>
</feature>
<dbReference type="GO" id="GO:0030145">
    <property type="term" value="F:manganese ion binding"/>
    <property type="evidence" value="ECO:0007669"/>
    <property type="project" value="UniProtKB-UniRule"/>
</dbReference>
<evidence type="ECO:0000256" key="5">
    <source>
        <dbReference type="ARBA" id="ARBA00022670"/>
    </source>
</evidence>
<gene>
    <name evidence="8 10" type="primary">pepA</name>
    <name evidence="10" type="ORF">FGKAn22_17090</name>
</gene>
<dbReference type="GO" id="GO:0006508">
    <property type="term" value="P:proteolysis"/>
    <property type="evidence" value="ECO:0007669"/>
    <property type="project" value="UniProtKB-KW"/>
</dbReference>
<dbReference type="HAMAP" id="MF_00181">
    <property type="entry name" value="Cytosol_peptidase_M17"/>
    <property type="match status" value="1"/>
</dbReference>
<comment type="function">
    <text evidence="8">Presumably involved in the processing and regular turnover of intracellular proteins. Catalyzes the removal of unsubstituted N-terminal amino acids from various peptides.</text>
</comment>
<dbReference type="AlphaFoldDB" id="A0AAN1T0N9"/>
<evidence type="ECO:0000256" key="3">
    <source>
        <dbReference type="ARBA" id="ARBA00009528"/>
    </source>
</evidence>
<comment type="cofactor">
    <cofactor evidence="8">
        <name>Mn(2+)</name>
        <dbReference type="ChEBI" id="CHEBI:29035"/>
    </cofactor>
    <text evidence="8">Binds 2 manganese ions per subunit.</text>
</comment>
<dbReference type="PANTHER" id="PTHR11963:SF23">
    <property type="entry name" value="CYTOSOL AMINOPEPTIDASE"/>
    <property type="match status" value="1"/>
</dbReference>
<evidence type="ECO:0000256" key="4">
    <source>
        <dbReference type="ARBA" id="ARBA00022438"/>
    </source>
</evidence>
<dbReference type="EC" id="3.4.11.1" evidence="8"/>
<feature type="binding site" evidence="8">
    <location>
        <position position="270"/>
    </location>
    <ligand>
        <name>Mn(2+)</name>
        <dbReference type="ChEBI" id="CHEBI:29035"/>
        <label>1</label>
    </ligand>
</feature>
<dbReference type="Gene3D" id="3.40.220.10">
    <property type="entry name" value="Leucine Aminopeptidase, subunit E, domain 1"/>
    <property type="match status" value="1"/>
</dbReference>
<keyword evidence="11" id="KW-1185">Reference proteome</keyword>
<feature type="binding site" evidence="8">
    <location>
        <position position="265"/>
    </location>
    <ligand>
        <name>Mn(2+)</name>
        <dbReference type="ChEBI" id="CHEBI:29035"/>
        <label>2</label>
    </ligand>
</feature>
<dbReference type="EMBL" id="AP019536">
    <property type="protein sequence ID" value="BBJ00017.1"/>
    <property type="molecule type" value="Genomic_DNA"/>
</dbReference>
<feature type="active site" evidence="8">
    <location>
        <position position="300"/>
    </location>
</feature>
<dbReference type="KEGG" id="fku:FGKAn22_17090"/>
<dbReference type="InterPro" id="IPR000819">
    <property type="entry name" value="Peptidase_M17_C"/>
</dbReference>
<evidence type="ECO:0000256" key="1">
    <source>
        <dbReference type="ARBA" id="ARBA00000135"/>
    </source>
</evidence>
<dbReference type="SUPFAM" id="SSF53187">
    <property type="entry name" value="Zn-dependent exopeptidases"/>
    <property type="match status" value="1"/>
</dbReference>
<dbReference type="RefSeq" id="WP_212785274.1">
    <property type="nucleotide sequence ID" value="NZ_AP019536.1"/>
</dbReference>
<dbReference type="Gene3D" id="3.40.630.10">
    <property type="entry name" value="Zn peptidases"/>
    <property type="match status" value="2"/>
</dbReference>
<dbReference type="SUPFAM" id="SSF52949">
    <property type="entry name" value="Macro domain-like"/>
    <property type="match status" value="1"/>
</dbReference>
<protein>
    <recommendedName>
        <fullName evidence="8">Probable cytosol aminopeptidase</fullName>
        <ecNumber evidence="8">3.4.11.1</ecNumber>
    </recommendedName>
    <alternativeName>
        <fullName evidence="8">Leucine aminopeptidase</fullName>
        <shortName evidence="8">LAP</shortName>
        <ecNumber evidence="8">3.4.11.10</ecNumber>
    </alternativeName>
    <alternativeName>
        <fullName evidence="8">Leucyl aminopeptidase</fullName>
    </alternativeName>
</protein>
<keyword evidence="8" id="KW-0963">Cytoplasm</keyword>
<evidence type="ECO:0000313" key="10">
    <source>
        <dbReference type="EMBL" id="BBJ00017.1"/>
    </source>
</evidence>
<keyword evidence="4 8" id="KW-0031">Aminopeptidase</keyword>
<comment type="similarity">
    <text evidence="3 8">Belongs to the peptidase M17 family.</text>
</comment>
<dbReference type="PROSITE" id="PS00631">
    <property type="entry name" value="CYTOSOL_AP"/>
    <property type="match status" value="1"/>
</dbReference>
<evidence type="ECO:0000256" key="8">
    <source>
        <dbReference type="HAMAP-Rule" id="MF_00181"/>
    </source>
</evidence>
<keyword evidence="8" id="KW-0479">Metal-binding</keyword>
<feature type="binding site" evidence="8">
    <location>
        <position position="296"/>
    </location>
    <ligand>
        <name>Mn(2+)</name>
        <dbReference type="ChEBI" id="CHEBI:29035"/>
        <label>1</label>
    </ligand>
</feature>
<dbReference type="CDD" id="cd00433">
    <property type="entry name" value="Peptidase_M17"/>
    <property type="match status" value="1"/>
</dbReference>
<dbReference type="InterPro" id="IPR043472">
    <property type="entry name" value="Macro_dom-like"/>
</dbReference>
<dbReference type="PANTHER" id="PTHR11963">
    <property type="entry name" value="LEUCINE AMINOPEPTIDASE-RELATED"/>
    <property type="match status" value="1"/>
</dbReference>
<evidence type="ECO:0000313" key="11">
    <source>
        <dbReference type="Proteomes" id="UP001319121"/>
    </source>
</evidence>